<accession>A0AAV5WM00</accession>
<dbReference type="EMBL" id="BTSY01000006">
    <property type="protein sequence ID" value="GMT31560.1"/>
    <property type="molecule type" value="Genomic_DNA"/>
</dbReference>
<evidence type="ECO:0000259" key="6">
    <source>
        <dbReference type="PROSITE" id="PS50089"/>
    </source>
</evidence>
<dbReference type="GO" id="GO:0043161">
    <property type="term" value="P:proteasome-mediated ubiquitin-dependent protein catabolic process"/>
    <property type="evidence" value="ECO:0007669"/>
    <property type="project" value="TreeGrafter"/>
</dbReference>
<dbReference type="GO" id="GO:0008270">
    <property type="term" value="F:zinc ion binding"/>
    <property type="evidence" value="ECO:0007669"/>
    <property type="project" value="UniProtKB-KW"/>
</dbReference>
<reference evidence="7" key="1">
    <citation type="submission" date="2023-10" db="EMBL/GenBank/DDBJ databases">
        <title>Genome assembly of Pristionchus species.</title>
        <authorList>
            <person name="Yoshida K."/>
            <person name="Sommer R.J."/>
        </authorList>
    </citation>
    <scope>NUCLEOTIDE SEQUENCE</scope>
    <source>
        <strain evidence="7">RS5133</strain>
    </source>
</reference>
<comment type="caution">
    <text evidence="7">The sequence shown here is derived from an EMBL/GenBank/DDBJ whole genome shotgun (WGS) entry which is preliminary data.</text>
</comment>
<feature type="region of interest" description="Disordered" evidence="5">
    <location>
        <begin position="348"/>
        <end position="415"/>
    </location>
</feature>
<dbReference type="Gene3D" id="2.130.10.10">
    <property type="entry name" value="YVTN repeat-like/Quinoprotein amine dehydrogenase"/>
    <property type="match status" value="1"/>
</dbReference>
<evidence type="ECO:0000256" key="1">
    <source>
        <dbReference type="ARBA" id="ARBA00022771"/>
    </source>
</evidence>
<name>A0AAV5WM00_9BILA</name>
<dbReference type="InterPro" id="IPR042755">
    <property type="entry name" value="COP1"/>
</dbReference>
<dbReference type="SUPFAM" id="SSF50978">
    <property type="entry name" value="WD40 repeat-like"/>
    <property type="match status" value="1"/>
</dbReference>
<evidence type="ECO:0000313" key="8">
    <source>
        <dbReference type="Proteomes" id="UP001432322"/>
    </source>
</evidence>
<dbReference type="PROSITE" id="PS50082">
    <property type="entry name" value="WD_REPEATS_2"/>
    <property type="match status" value="1"/>
</dbReference>
<dbReference type="PROSITE" id="PS50089">
    <property type="entry name" value="ZF_RING_2"/>
    <property type="match status" value="1"/>
</dbReference>
<dbReference type="PANTHER" id="PTHR44080">
    <property type="entry name" value="E3 UBIQUITIN-PROTEIN LIGASE COP1"/>
    <property type="match status" value="1"/>
</dbReference>
<feature type="domain" description="RING-type" evidence="6">
    <location>
        <begin position="83"/>
        <end position="122"/>
    </location>
</feature>
<dbReference type="InterPro" id="IPR013083">
    <property type="entry name" value="Znf_RING/FYVE/PHD"/>
</dbReference>
<keyword evidence="2" id="KW-0862">Zinc</keyword>
<feature type="compositionally biased region" description="Acidic residues" evidence="5">
    <location>
        <begin position="397"/>
        <end position="407"/>
    </location>
</feature>
<protein>
    <recommendedName>
        <fullName evidence="6">RING-type domain-containing protein</fullName>
    </recommendedName>
</protein>
<dbReference type="InterPro" id="IPR036322">
    <property type="entry name" value="WD40_repeat_dom_sf"/>
</dbReference>
<evidence type="ECO:0000256" key="2">
    <source>
        <dbReference type="ARBA" id="ARBA00022833"/>
    </source>
</evidence>
<keyword evidence="8" id="KW-1185">Reference proteome</keyword>
<dbReference type="PANTHER" id="PTHR44080:SF1">
    <property type="entry name" value="E3 UBIQUITIN-PROTEIN LIGASE COP1"/>
    <property type="match status" value="1"/>
</dbReference>
<evidence type="ECO:0000256" key="4">
    <source>
        <dbReference type="PROSITE-ProRule" id="PRU00221"/>
    </source>
</evidence>
<dbReference type="Proteomes" id="UP001432322">
    <property type="component" value="Unassembled WGS sequence"/>
</dbReference>
<dbReference type="InterPro" id="IPR015943">
    <property type="entry name" value="WD40/YVTN_repeat-like_dom_sf"/>
</dbReference>
<evidence type="ECO:0000256" key="3">
    <source>
        <dbReference type="PROSITE-ProRule" id="PRU00175"/>
    </source>
</evidence>
<dbReference type="SMART" id="SM00320">
    <property type="entry name" value="WD40"/>
    <property type="match status" value="7"/>
</dbReference>
<organism evidence="7 8">
    <name type="scientific">Pristionchus fissidentatus</name>
    <dbReference type="NCBI Taxonomy" id="1538716"/>
    <lineage>
        <taxon>Eukaryota</taxon>
        <taxon>Metazoa</taxon>
        <taxon>Ecdysozoa</taxon>
        <taxon>Nematoda</taxon>
        <taxon>Chromadorea</taxon>
        <taxon>Rhabditida</taxon>
        <taxon>Rhabditina</taxon>
        <taxon>Diplogasteromorpha</taxon>
        <taxon>Diplogasteroidea</taxon>
        <taxon>Neodiplogasteridae</taxon>
        <taxon>Pristionchus</taxon>
    </lineage>
</organism>
<dbReference type="SUPFAM" id="SSF57850">
    <property type="entry name" value="RING/U-box"/>
    <property type="match status" value="1"/>
</dbReference>
<gene>
    <name evidence="7" type="ORF">PFISCL1PPCAC_22857</name>
</gene>
<dbReference type="InterPro" id="IPR001841">
    <property type="entry name" value="Znf_RING"/>
</dbReference>
<keyword evidence="4" id="KW-0853">WD repeat</keyword>
<evidence type="ECO:0000256" key="5">
    <source>
        <dbReference type="SAM" id="MobiDB-lite"/>
    </source>
</evidence>
<dbReference type="Gene3D" id="3.30.40.10">
    <property type="entry name" value="Zinc/RING finger domain, C3HC4 (zinc finger)"/>
    <property type="match status" value="1"/>
</dbReference>
<dbReference type="AlphaFoldDB" id="A0AAV5WM00"/>
<dbReference type="InterPro" id="IPR001680">
    <property type="entry name" value="WD40_rpt"/>
</dbReference>
<dbReference type="Pfam" id="PF00400">
    <property type="entry name" value="WD40"/>
    <property type="match status" value="2"/>
</dbReference>
<evidence type="ECO:0000313" key="7">
    <source>
        <dbReference type="EMBL" id="GMT31560.1"/>
    </source>
</evidence>
<feature type="compositionally biased region" description="Low complexity" evidence="5">
    <location>
        <begin position="362"/>
        <end position="375"/>
    </location>
</feature>
<keyword evidence="1 3" id="KW-0479">Metal-binding</keyword>
<proteinExistence type="predicted"/>
<dbReference type="GO" id="GO:0061630">
    <property type="term" value="F:ubiquitin protein ligase activity"/>
    <property type="evidence" value="ECO:0007669"/>
    <property type="project" value="InterPro"/>
</dbReference>
<feature type="non-terminal residue" evidence="7">
    <location>
        <position position="1"/>
    </location>
</feature>
<keyword evidence="1 3" id="KW-0863">Zinc-finger</keyword>
<sequence>FQAMPEFKVPALPSSGQPVQLVMSQNIEVGNRVNVQAASHKMEIDFEMPSSSRSIPADPFTIGGYTAAQYAGLELVNDLNLQCPICRRLLVDPITTICNHTVCTRCFNLSSIDNHPEPCPVCGKQFGPCSIWFFNQLNYDQACADIHKNRMALIDSFFATPMVRGRYDCASQLLEVRNPMEVYDLFRDIFWYYKNPENDQMVLRTYTHTFLRLMAVRLKKRINEQIKRVFQLEVELGHVIRMNNDSDAALMAKFLDDFPDRAEHSRKLFSDPDAVAEEDNAQLRCTIFPDAYPEKMVLAHLPCKREPAAVVCTVPESLPINHGDVEVTSSAPDGCAPEPHVFFVRSSAAADAQRDDEMVDEPSSSSAPPSSTSVTSPPPLTLNRFFKRPLRKKNDDKMDDMDVDNDPPSEGGSAAPTITASYSCGGALYNYAKPSNCPKVMESHACLHKECCNCALGVGVQQYYSVLEGPIRENDGAFPCSLNAPVSAGESRGNKRRDDPIWDPNWNSTVALSNHSYPMLTTEFLQDRMTGLIEKQEEETLLIYERLRDGMLRGHIEQAGEAAYATGPGQDTFVATGSFLESASRFLRLEKITEFPYKYGHCVSTLDFDTSGSLLAMGGSAKCVRVFDFEDQVKEYEKYSLLTGTNALLEIPMASKVSSLAWSRGDPQLMVITEYDGLSTLFDVHSMSEVRRHKDHNRRIWDVAFSHDCTRKFATCGDDGKVLMYSTTADASTSFINVGYSVTSIEFSPTDEHHIAMAVSDSTVYIYDLRFPRSAVVQLRGHKRAVSYVRYMRGAGAGSKGRLLSAAIDSTVREWDVGTARCERVFRGHTNEKNFTGLTTNGGDHFVTGSEGNDMYMFHTAFASPMVKKNFLESADVSELDEQHDRNDFVSCLKWKTGSNIFVAGNNQGMIQAYKAS</sequence>
<feature type="repeat" description="WD" evidence="4">
    <location>
        <begin position="779"/>
        <end position="825"/>
    </location>
</feature>